<feature type="active site" description="Proton donor/acceptor" evidence="2">
    <location>
        <position position="142"/>
    </location>
</feature>
<dbReference type="EMBL" id="JAOPKB010000017">
    <property type="protein sequence ID" value="MCU4975320.1"/>
    <property type="molecule type" value="Genomic_DNA"/>
</dbReference>
<evidence type="ECO:0000313" key="3">
    <source>
        <dbReference type="EMBL" id="MCU4742589.1"/>
    </source>
</evidence>
<proteinExistence type="predicted"/>
<evidence type="ECO:0000313" key="5">
    <source>
        <dbReference type="Proteomes" id="UP001320972"/>
    </source>
</evidence>
<dbReference type="SMART" id="SM01130">
    <property type="entry name" value="DHDPS"/>
    <property type="match status" value="1"/>
</dbReference>
<dbReference type="CDD" id="cd00408">
    <property type="entry name" value="DHDPS-like"/>
    <property type="match status" value="1"/>
</dbReference>
<organism evidence="3 6">
    <name type="scientific">Natronoglomus mannanivorans</name>
    <dbReference type="NCBI Taxonomy" id="2979990"/>
    <lineage>
        <taxon>Archaea</taxon>
        <taxon>Methanobacteriati</taxon>
        <taxon>Methanobacteriota</taxon>
        <taxon>Stenosarchaea group</taxon>
        <taxon>Halobacteria</taxon>
        <taxon>Halobacteriales</taxon>
        <taxon>Natrialbaceae</taxon>
        <taxon>Natronoglomus</taxon>
    </lineage>
</organism>
<feature type="active site" description="Schiff-base intermediate with substrate" evidence="2">
    <location>
        <position position="166"/>
    </location>
</feature>
<dbReference type="Pfam" id="PF00701">
    <property type="entry name" value="DHDPS"/>
    <property type="match status" value="1"/>
</dbReference>
<dbReference type="PIRSF" id="PIRSF001365">
    <property type="entry name" value="DHDPS"/>
    <property type="match status" value="1"/>
</dbReference>
<gene>
    <name evidence="4" type="ORF">OB955_21695</name>
    <name evidence="3" type="ORF">OB960_14415</name>
</gene>
<dbReference type="RefSeq" id="WP_338004413.1">
    <property type="nucleotide sequence ID" value="NZ_JAOPKA010000009.1"/>
</dbReference>
<dbReference type="EMBL" id="JAOPKA010000009">
    <property type="protein sequence ID" value="MCU4742589.1"/>
    <property type="molecule type" value="Genomic_DNA"/>
</dbReference>
<dbReference type="AlphaFoldDB" id="A0AAP2Z1W7"/>
<dbReference type="InterPro" id="IPR002220">
    <property type="entry name" value="DapA-like"/>
</dbReference>
<dbReference type="Gene3D" id="3.20.20.70">
    <property type="entry name" value="Aldolase class I"/>
    <property type="match status" value="1"/>
</dbReference>
<keyword evidence="5" id="KW-1185">Reference proteome</keyword>
<reference evidence="3 5" key="1">
    <citation type="submission" date="2022-09" db="EMBL/GenBank/DDBJ databases">
        <title>Enrichment on poylsaccharides allowed isolation of novel metabolic and taxonomic groups of Haloarchaea.</title>
        <authorList>
            <person name="Sorokin D.Y."/>
            <person name="Elcheninov A.G."/>
            <person name="Khizhniak T.V."/>
            <person name="Kolganova T.V."/>
            <person name="Kublanov I.V."/>
        </authorList>
    </citation>
    <scope>NUCLEOTIDE SEQUENCE</scope>
    <source>
        <strain evidence="4 5">AArc-m2/3/4</strain>
        <strain evidence="3">AArc-xg1-1</strain>
    </source>
</reference>
<evidence type="ECO:0000256" key="1">
    <source>
        <dbReference type="ARBA" id="ARBA00023239"/>
    </source>
</evidence>
<comment type="caution">
    <text evidence="3">The sequence shown here is derived from an EMBL/GenBank/DDBJ whole genome shotgun (WGS) entry which is preliminary data.</text>
</comment>
<dbReference type="PANTHER" id="PTHR12128">
    <property type="entry name" value="DIHYDRODIPICOLINATE SYNTHASE"/>
    <property type="match status" value="1"/>
</dbReference>
<name>A0AAP2Z1W7_9EURY</name>
<protein>
    <submittedName>
        <fullName evidence="3">Dihydrodipicolinate synthase family protein</fullName>
    </submittedName>
</protein>
<dbReference type="Proteomes" id="UP001321018">
    <property type="component" value="Unassembled WGS sequence"/>
</dbReference>
<sequence>MSGSDIAPKLRDVAAGMLTPFDETDTDEIRDTELAATAQWLYDGGIRLYLACANISEYHSLTQDERIETARVVCDALPEDATVLAGAGGSTKSAIELAQAHQENGADGIMVMPPDHIFKHEQGVVDYYHRLADAVDIGIVPYIRGFDATVGLLRGITAHENVVGVKWAISDIELFSECVAATDDDVVWMCGMAEPPAPAYYYEGAEGFSAGVTNFEPRLGIALFDALEAGDDDLAHELRDLSFPFMNLRAERGEDNVYAGANSVPAVKRGLELAGQYGGPVREPLVELSDADTQRADEYYEELQAGLERLDVA</sequence>
<dbReference type="GO" id="GO:0008675">
    <property type="term" value="F:2-dehydro-3-deoxy-phosphogluconate aldolase activity"/>
    <property type="evidence" value="ECO:0007669"/>
    <property type="project" value="UniProtKB-ARBA"/>
</dbReference>
<dbReference type="PANTHER" id="PTHR12128:SF66">
    <property type="entry name" value="4-HYDROXY-2-OXOGLUTARATE ALDOLASE, MITOCHONDRIAL"/>
    <property type="match status" value="1"/>
</dbReference>
<evidence type="ECO:0000256" key="2">
    <source>
        <dbReference type="PIRSR" id="PIRSR001365-1"/>
    </source>
</evidence>
<accession>A0AAP2Z1W7</accession>
<dbReference type="Proteomes" id="UP001320972">
    <property type="component" value="Unassembled WGS sequence"/>
</dbReference>
<evidence type="ECO:0000313" key="6">
    <source>
        <dbReference type="Proteomes" id="UP001321018"/>
    </source>
</evidence>
<keyword evidence="1" id="KW-0456">Lyase</keyword>
<evidence type="ECO:0000313" key="4">
    <source>
        <dbReference type="EMBL" id="MCU4975320.1"/>
    </source>
</evidence>
<dbReference type="InterPro" id="IPR013785">
    <property type="entry name" value="Aldolase_TIM"/>
</dbReference>
<dbReference type="GO" id="GO:0008840">
    <property type="term" value="F:4-hydroxy-tetrahydrodipicolinate synthase activity"/>
    <property type="evidence" value="ECO:0007669"/>
    <property type="project" value="TreeGrafter"/>
</dbReference>
<dbReference type="SUPFAM" id="SSF51569">
    <property type="entry name" value="Aldolase"/>
    <property type="match status" value="1"/>
</dbReference>